<feature type="signal peptide" evidence="1">
    <location>
        <begin position="1"/>
        <end position="20"/>
    </location>
</feature>
<dbReference type="RefSeq" id="WP_310326497.1">
    <property type="nucleotide sequence ID" value="NZ_JAVDXV010000002.1"/>
</dbReference>
<proteinExistence type="predicted"/>
<accession>A0ABU2A4V7</accession>
<evidence type="ECO:0000256" key="1">
    <source>
        <dbReference type="SAM" id="SignalP"/>
    </source>
</evidence>
<feature type="chain" id="PRO_5046235605" description="Ice-binding protein C-terminal domain-containing protein" evidence="1">
    <location>
        <begin position="21"/>
        <end position="258"/>
    </location>
</feature>
<dbReference type="Pfam" id="PF07589">
    <property type="entry name" value="PEP-CTERM"/>
    <property type="match status" value="1"/>
</dbReference>
<protein>
    <recommendedName>
        <fullName evidence="2">Ice-binding protein C-terminal domain-containing protein</fullName>
    </recommendedName>
</protein>
<evidence type="ECO:0000313" key="3">
    <source>
        <dbReference type="EMBL" id="MDR7332241.1"/>
    </source>
</evidence>
<evidence type="ECO:0000259" key="2">
    <source>
        <dbReference type="Pfam" id="PF07589"/>
    </source>
</evidence>
<keyword evidence="1" id="KW-0732">Signal</keyword>
<feature type="domain" description="Ice-binding protein C-terminal" evidence="2">
    <location>
        <begin position="233"/>
        <end position="257"/>
    </location>
</feature>
<dbReference type="Proteomes" id="UP001180825">
    <property type="component" value="Unassembled WGS sequence"/>
</dbReference>
<organism evidence="3 4">
    <name type="scientific">Roseateles asaccharophilus</name>
    <dbReference type="NCBI Taxonomy" id="582607"/>
    <lineage>
        <taxon>Bacteria</taxon>
        <taxon>Pseudomonadati</taxon>
        <taxon>Pseudomonadota</taxon>
        <taxon>Betaproteobacteria</taxon>
        <taxon>Burkholderiales</taxon>
        <taxon>Sphaerotilaceae</taxon>
        <taxon>Roseateles</taxon>
    </lineage>
</organism>
<reference evidence="3 4" key="1">
    <citation type="submission" date="2023-07" db="EMBL/GenBank/DDBJ databases">
        <title>Sorghum-associated microbial communities from plants grown in Nebraska, USA.</title>
        <authorList>
            <person name="Schachtman D."/>
        </authorList>
    </citation>
    <scope>NUCLEOTIDE SEQUENCE [LARGE SCALE GENOMIC DNA]</scope>
    <source>
        <strain evidence="3 4">BE316</strain>
    </source>
</reference>
<comment type="caution">
    <text evidence="3">The sequence shown here is derived from an EMBL/GenBank/DDBJ whole genome shotgun (WGS) entry which is preliminary data.</text>
</comment>
<dbReference type="InterPro" id="IPR013424">
    <property type="entry name" value="Ice-binding_C"/>
</dbReference>
<evidence type="ECO:0000313" key="4">
    <source>
        <dbReference type="Proteomes" id="UP001180825"/>
    </source>
</evidence>
<dbReference type="NCBIfam" id="TIGR02595">
    <property type="entry name" value="PEP_CTERM"/>
    <property type="match status" value="1"/>
</dbReference>
<name>A0ABU2A4V7_9BURK</name>
<sequence>MMMKIALPAVLALSATLAQGQSIDLNHYADALYRKNGDFWWGSTQSGDAPSYEAVYGISSDWYSRSIVSGAATFGRMSGQGKVMAFTKEGDQASAVAWLDDSSVYDTLTIQSATLPVGTPVMLEVTMDLWSRQLNAGANQGVTGWATCGFDKPNFLTIQIEGSVQQSQTGFCRSAVGEAMPFRTVLYGRSTADAAFGSSQVRSFEAVANFSVRMVTEGASFSSASGALYLAQPVPEPASAALLLGGLALLGSRRVRRC</sequence>
<dbReference type="EMBL" id="JAVDXV010000002">
    <property type="protein sequence ID" value="MDR7332241.1"/>
    <property type="molecule type" value="Genomic_DNA"/>
</dbReference>
<keyword evidence="4" id="KW-1185">Reference proteome</keyword>
<gene>
    <name evidence="3" type="ORF">J2X21_001367</name>
</gene>